<dbReference type="STRING" id="35608.A0A2U1NB41"/>
<evidence type="ECO:0000313" key="2">
    <source>
        <dbReference type="EMBL" id="PWA70725.1"/>
    </source>
</evidence>
<sequence>MVLHKLARILHAKQGNRRVFSPSLATLTPKGYFSIYVGESCKMKRFFIPLMYLNQPTFQIFLRVSEEEFGYAHPMGGLTFPCKEETFIELLRDITILKRMTFF</sequence>
<dbReference type="Pfam" id="PF02519">
    <property type="entry name" value="Auxin_inducible"/>
    <property type="match status" value="1"/>
</dbReference>
<comment type="caution">
    <text evidence="2">The sequence shown here is derived from an EMBL/GenBank/DDBJ whole genome shotgun (WGS) entry which is preliminary data.</text>
</comment>
<keyword evidence="3" id="KW-1185">Reference proteome</keyword>
<gene>
    <name evidence="2" type="ORF">CTI12_AA286700</name>
</gene>
<proteinExistence type="inferred from homology"/>
<evidence type="ECO:0000313" key="3">
    <source>
        <dbReference type="Proteomes" id="UP000245207"/>
    </source>
</evidence>
<dbReference type="GO" id="GO:0009733">
    <property type="term" value="P:response to auxin"/>
    <property type="evidence" value="ECO:0007669"/>
    <property type="project" value="InterPro"/>
</dbReference>
<accession>A0A2U1NB41</accession>
<name>A0A2U1NB41_ARTAN</name>
<dbReference type="Proteomes" id="UP000245207">
    <property type="component" value="Unassembled WGS sequence"/>
</dbReference>
<dbReference type="EMBL" id="PKPP01003192">
    <property type="protein sequence ID" value="PWA70725.1"/>
    <property type="molecule type" value="Genomic_DNA"/>
</dbReference>
<dbReference type="AlphaFoldDB" id="A0A2U1NB41"/>
<dbReference type="InterPro" id="IPR003676">
    <property type="entry name" value="SAUR_fam"/>
</dbReference>
<protein>
    <submittedName>
        <fullName evidence="2">Auxin responsive SAUR protein</fullName>
    </submittedName>
</protein>
<comment type="similarity">
    <text evidence="1">Belongs to the ARG7 family.</text>
</comment>
<reference evidence="2 3" key="1">
    <citation type="journal article" date="2018" name="Mol. Plant">
        <title>The genome of Artemisia annua provides insight into the evolution of Asteraceae family and artemisinin biosynthesis.</title>
        <authorList>
            <person name="Shen Q."/>
            <person name="Zhang L."/>
            <person name="Liao Z."/>
            <person name="Wang S."/>
            <person name="Yan T."/>
            <person name="Shi P."/>
            <person name="Liu M."/>
            <person name="Fu X."/>
            <person name="Pan Q."/>
            <person name="Wang Y."/>
            <person name="Lv Z."/>
            <person name="Lu X."/>
            <person name="Zhang F."/>
            <person name="Jiang W."/>
            <person name="Ma Y."/>
            <person name="Chen M."/>
            <person name="Hao X."/>
            <person name="Li L."/>
            <person name="Tang Y."/>
            <person name="Lv G."/>
            <person name="Zhou Y."/>
            <person name="Sun X."/>
            <person name="Brodelius P.E."/>
            <person name="Rose J.K.C."/>
            <person name="Tang K."/>
        </authorList>
    </citation>
    <scope>NUCLEOTIDE SEQUENCE [LARGE SCALE GENOMIC DNA]</scope>
    <source>
        <strain evidence="3">cv. Huhao1</strain>
        <tissue evidence="2">Leaf</tissue>
    </source>
</reference>
<organism evidence="2 3">
    <name type="scientific">Artemisia annua</name>
    <name type="common">Sweet wormwood</name>
    <dbReference type="NCBI Taxonomy" id="35608"/>
    <lineage>
        <taxon>Eukaryota</taxon>
        <taxon>Viridiplantae</taxon>
        <taxon>Streptophyta</taxon>
        <taxon>Embryophyta</taxon>
        <taxon>Tracheophyta</taxon>
        <taxon>Spermatophyta</taxon>
        <taxon>Magnoliopsida</taxon>
        <taxon>eudicotyledons</taxon>
        <taxon>Gunneridae</taxon>
        <taxon>Pentapetalae</taxon>
        <taxon>asterids</taxon>
        <taxon>campanulids</taxon>
        <taxon>Asterales</taxon>
        <taxon>Asteraceae</taxon>
        <taxon>Asteroideae</taxon>
        <taxon>Anthemideae</taxon>
        <taxon>Artemisiinae</taxon>
        <taxon>Artemisia</taxon>
    </lineage>
</organism>
<evidence type="ECO:0000256" key="1">
    <source>
        <dbReference type="ARBA" id="ARBA00006974"/>
    </source>
</evidence>
<dbReference type="PANTHER" id="PTHR31929">
    <property type="entry name" value="SAUR-LIKE AUXIN-RESPONSIVE PROTEIN FAMILY-RELATED"/>
    <property type="match status" value="1"/>
</dbReference>
<dbReference type="OrthoDB" id="837147at2759"/>